<sequence length="331" mass="39148">MLTRNFFRGPYGEELLLRDTFGGCLLVPKSQKRNFIYHLVHPFEFDTWIVIAAIILLNLILGLIFPIAFPHNLILILLFGDSVADHEQTRWTRFYCFACTVFLFLLSEAYLAKAIIYMTLTRYAPDMKTLAEFSASGIPLLIPLGGKRVLNNSKLMSQLVSNSVEDPYFYFHLDSNKYAYVLPCILGQQLINRQVKDHYLRHGREGKRMFYLLNEWIERSYGHMTIQYQFLYYARFEQAVRWLGDTGLWDKWLNDMQIKYDKEMQYELRDESDILFLEDLVSVWYVVAGGWTVSALAFVVEVAWNCLKKNCKRWIQRCFSMRFFSFSSKRF</sequence>
<dbReference type="AlphaFoldDB" id="Q16R06"/>
<comment type="subcellular location">
    <subcellularLocation>
        <location evidence="1">Cell membrane</location>
        <topology evidence="1">Multi-pass membrane protein</topology>
    </subcellularLocation>
</comment>
<evidence type="ECO:0000256" key="2">
    <source>
        <dbReference type="ARBA" id="ARBA00022475"/>
    </source>
</evidence>
<name>Q16R06_AEDAE</name>
<protein>
    <submittedName>
        <fullName evidence="9">AAEL011115-PA</fullName>
    </submittedName>
</protein>
<organism evidence="9 10">
    <name type="scientific">Aedes aegypti</name>
    <name type="common">Yellowfever mosquito</name>
    <name type="synonym">Culex aegypti</name>
    <dbReference type="NCBI Taxonomy" id="7159"/>
    <lineage>
        <taxon>Eukaryota</taxon>
        <taxon>Metazoa</taxon>
        <taxon>Ecdysozoa</taxon>
        <taxon>Arthropoda</taxon>
        <taxon>Hexapoda</taxon>
        <taxon>Insecta</taxon>
        <taxon>Pterygota</taxon>
        <taxon>Neoptera</taxon>
        <taxon>Endopterygota</taxon>
        <taxon>Diptera</taxon>
        <taxon>Nematocera</taxon>
        <taxon>Culicoidea</taxon>
        <taxon>Culicidae</taxon>
        <taxon>Culicinae</taxon>
        <taxon>Aedini</taxon>
        <taxon>Aedes</taxon>
        <taxon>Stegomyia</taxon>
    </lineage>
</organism>
<evidence type="ECO:0000256" key="4">
    <source>
        <dbReference type="ARBA" id="ARBA00022989"/>
    </source>
</evidence>
<evidence type="ECO:0000256" key="1">
    <source>
        <dbReference type="ARBA" id="ARBA00004651"/>
    </source>
</evidence>
<reference evidence="9" key="2">
    <citation type="journal article" date="2007" name="Science">
        <title>Genome sequence of Aedes aegypti, a major arbovirus vector.</title>
        <authorList>
            <person name="Nene V."/>
            <person name="Wortman J.R."/>
            <person name="Lawson D."/>
            <person name="Haas B."/>
            <person name="Kodira C."/>
            <person name="Tu Z.J."/>
            <person name="Loftus B."/>
            <person name="Xi Z."/>
            <person name="Megy K."/>
            <person name="Grabherr M."/>
            <person name="Ren Q."/>
            <person name="Zdobnov E.M."/>
            <person name="Lobo N.F."/>
            <person name="Campbell K.S."/>
            <person name="Brown S.E."/>
            <person name="Bonaldo M.F."/>
            <person name="Zhu J."/>
            <person name="Sinkins S.P."/>
            <person name="Hogenkamp D.G."/>
            <person name="Amedeo P."/>
            <person name="Arensburger P."/>
            <person name="Atkinson P.W."/>
            <person name="Bidwell S."/>
            <person name="Biedler J."/>
            <person name="Birney E."/>
            <person name="Bruggner R.V."/>
            <person name="Costas J."/>
            <person name="Coy M.R."/>
            <person name="Crabtree J."/>
            <person name="Crawford M."/>
            <person name="Debruyn B."/>
            <person name="Decaprio D."/>
            <person name="Eiglmeier K."/>
            <person name="Eisenstadt E."/>
            <person name="El-Dorry H."/>
            <person name="Gelbart W.M."/>
            <person name="Gomes S.L."/>
            <person name="Hammond M."/>
            <person name="Hannick L.I."/>
            <person name="Hogan J.R."/>
            <person name="Holmes M.H."/>
            <person name="Jaffe D."/>
            <person name="Johnston J.S."/>
            <person name="Kennedy R.C."/>
            <person name="Koo H."/>
            <person name="Kravitz S."/>
            <person name="Kriventseva E.V."/>
            <person name="Kulp D."/>
            <person name="Labutti K."/>
            <person name="Lee E."/>
            <person name="Li S."/>
            <person name="Lovin D.D."/>
            <person name="Mao C."/>
            <person name="Mauceli E."/>
            <person name="Menck C.F."/>
            <person name="Miller J.R."/>
            <person name="Montgomery P."/>
            <person name="Mori A."/>
            <person name="Nascimento A.L."/>
            <person name="Naveira H.F."/>
            <person name="Nusbaum C."/>
            <person name="O'leary S."/>
            <person name="Orvis J."/>
            <person name="Pertea M."/>
            <person name="Quesneville H."/>
            <person name="Reidenbach K.R."/>
            <person name="Rogers Y.H."/>
            <person name="Roth C.W."/>
            <person name="Schneider J.R."/>
            <person name="Schatz M."/>
            <person name="Shumway M."/>
            <person name="Stanke M."/>
            <person name="Stinson E.O."/>
            <person name="Tubio J.M."/>
            <person name="Vanzee J.P."/>
            <person name="Verjovski-Almeida S."/>
            <person name="Werner D."/>
            <person name="White O."/>
            <person name="Wyder S."/>
            <person name="Zeng Q."/>
            <person name="Zhao Q."/>
            <person name="Zhao Y."/>
            <person name="Hill C.A."/>
            <person name="Raikhel A.S."/>
            <person name="Soares M.B."/>
            <person name="Knudson D.L."/>
            <person name="Lee N.H."/>
            <person name="Galagan J."/>
            <person name="Salzberg S.L."/>
            <person name="Paulsen I.T."/>
            <person name="Dimopoulos G."/>
            <person name="Collins F.H."/>
            <person name="Birren B."/>
            <person name="Fraser-Liggett C.M."/>
            <person name="Severson D.W."/>
        </authorList>
    </citation>
    <scope>NUCLEOTIDE SEQUENCE [LARGE SCALE GENOMIC DNA]</scope>
    <source>
        <strain evidence="9">Liverpool</strain>
    </source>
</reference>
<feature type="transmembrane region" description="Helical" evidence="8">
    <location>
        <begin position="48"/>
        <end position="79"/>
    </location>
</feature>
<dbReference type="PaxDb" id="7159-AAEL011115-PA"/>
<evidence type="ECO:0000256" key="7">
    <source>
        <dbReference type="ARBA" id="ARBA00023180"/>
    </source>
</evidence>
<reference evidence="9" key="3">
    <citation type="submission" date="2012-09" db="EMBL/GenBank/DDBJ databases">
        <authorList>
            <consortium name="VectorBase"/>
        </authorList>
    </citation>
    <scope>NUCLEOTIDE SEQUENCE</scope>
    <source>
        <strain evidence="9">Liverpool</strain>
    </source>
</reference>
<evidence type="ECO:0000313" key="9">
    <source>
        <dbReference type="EMBL" id="EAT36812.1"/>
    </source>
</evidence>
<dbReference type="PhylomeDB" id="Q16R06"/>
<feature type="transmembrane region" description="Helical" evidence="8">
    <location>
        <begin position="91"/>
        <end position="112"/>
    </location>
</feature>
<dbReference type="HOGENOM" id="CLU_839956_0_0_1"/>
<dbReference type="PANTHER" id="PTHR42643:SF41">
    <property type="entry name" value="IONOTROPIC RECEPTOR 20A-RELATED"/>
    <property type="match status" value="1"/>
</dbReference>
<keyword evidence="2" id="KW-1003">Cell membrane</keyword>
<dbReference type="GO" id="GO:0005886">
    <property type="term" value="C:plasma membrane"/>
    <property type="evidence" value="ECO:0007669"/>
    <property type="project" value="UniProtKB-SubCell"/>
</dbReference>
<dbReference type="eggNOG" id="ENOG502T6T7">
    <property type="taxonomic scope" value="Eukaryota"/>
</dbReference>
<keyword evidence="6" id="KW-0675">Receptor</keyword>
<dbReference type="EMBL" id="CH477727">
    <property type="protein sequence ID" value="EAT36812.1"/>
    <property type="molecule type" value="Genomic_DNA"/>
</dbReference>
<keyword evidence="3 8" id="KW-0812">Transmembrane</keyword>
<reference evidence="9" key="1">
    <citation type="submission" date="2005-10" db="EMBL/GenBank/DDBJ databases">
        <authorList>
            <person name="Loftus B.J."/>
            <person name="Nene V.M."/>
            <person name="Hannick L.I."/>
            <person name="Bidwell S."/>
            <person name="Haas B."/>
            <person name="Amedeo P."/>
            <person name="Orvis J."/>
            <person name="Wortman J.R."/>
            <person name="White O.R."/>
            <person name="Salzberg S."/>
            <person name="Shumway M."/>
            <person name="Koo H."/>
            <person name="Zhao Y."/>
            <person name="Holmes M."/>
            <person name="Miller J."/>
            <person name="Schatz M."/>
            <person name="Pop M."/>
            <person name="Pai G."/>
            <person name="Utterback T."/>
            <person name="Rogers Y.-H."/>
            <person name="Kravitz S."/>
            <person name="Fraser C.M."/>
        </authorList>
    </citation>
    <scope>NUCLEOTIDE SEQUENCE</scope>
    <source>
        <strain evidence="9">Liverpool</strain>
    </source>
</reference>
<keyword evidence="4 8" id="KW-1133">Transmembrane helix</keyword>
<feature type="transmembrane region" description="Helical" evidence="8">
    <location>
        <begin position="283"/>
        <end position="307"/>
    </location>
</feature>
<dbReference type="OMA" id="LEEMISW"/>
<evidence type="ECO:0000256" key="5">
    <source>
        <dbReference type="ARBA" id="ARBA00023136"/>
    </source>
</evidence>
<dbReference type="PANTHER" id="PTHR42643">
    <property type="entry name" value="IONOTROPIC RECEPTOR 20A-RELATED"/>
    <property type="match status" value="1"/>
</dbReference>
<proteinExistence type="predicted"/>
<keyword evidence="7" id="KW-0325">Glycoprotein</keyword>
<evidence type="ECO:0000256" key="8">
    <source>
        <dbReference type="SAM" id="Phobius"/>
    </source>
</evidence>
<accession>Q16R06</accession>
<evidence type="ECO:0000256" key="6">
    <source>
        <dbReference type="ARBA" id="ARBA00023170"/>
    </source>
</evidence>
<dbReference type="InterPro" id="IPR052192">
    <property type="entry name" value="Insect_Ionotropic_Sensory_Rcpt"/>
</dbReference>
<evidence type="ECO:0000256" key="3">
    <source>
        <dbReference type="ARBA" id="ARBA00022692"/>
    </source>
</evidence>
<dbReference type="Proteomes" id="UP000682892">
    <property type="component" value="Unassembled WGS sequence"/>
</dbReference>
<evidence type="ECO:0000313" key="10">
    <source>
        <dbReference type="Proteomes" id="UP000682892"/>
    </source>
</evidence>
<gene>
    <name evidence="9" type="ORF">AaeL_AAEL011115</name>
</gene>
<keyword evidence="5 8" id="KW-0472">Membrane</keyword>